<keyword evidence="3" id="KW-1185">Reference proteome</keyword>
<keyword evidence="1" id="KW-0812">Transmembrane</keyword>
<keyword evidence="1" id="KW-1133">Transmembrane helix</keyword>
<dbReference type="RefSeq" id="WP_319061565.1">
    <property type="nucleotide sequence ID" value="NZ_JARAUS010000914.1"/>
</dbReference>
<dbReference type="EMBL" id="JARAYU010000001">
    <property type="protein sequence ID" value="MDX3698856.1"/>
    <property type="molecule type" value="Genomic_DNA"/>
</dbReference>
<comment type="caution">
    <text evidence="2">The sequence shown here is derived from an EMBL/GenBank/DDBJ whole genome shotgun (WGS) entry which is preliminary data.</text>
</comment>
<name>A0ABU4N8G8_9ACTN</name>
<dbReference type="Proteomes" id="UP001271274">
    <property type="component" value="Unassembled WGS sequence"/>
</dbReference>
<accession>A0ABU4N8G8</accession>
<sequence length="64" mass="6701">MSDRGWDDDAEYHDAVRRADRATRFGWAAIGGTAGALGCALIAGAVVCAVVVVAYLYVVVAGHY</sequence>
<evidence type="ECO:0000256" key="1">
    <source>
        <dbReference type="SAM" id="Phobius"/>
    </source>
</evidence>
<evidence type="ECO:0000313" key="3">
    <source>
        <dbReference type="Proteomes" id="UP001271274"/>
    </source>
</evidence>
<keyword evidence="1" id="KW-0472">Membrane</keyword>
<protein>
    <recommendedName>
        <fullName evidence="4">Integral membrane protein</fullName>
    </recommendedName>
</protein>
<gene>
    <name evidence="2" type="ORF">PV662_03610</name>
</gene>
<proteinExistence type="predicted"/>
<feature type="transmembrane region" description="Helical" evidence="1">
    <location>
        <begin position="25"/>
        <end position="58"/>
    </location>
</feature>
<reference evidence="2 3" key="1">
    <citation type="journal article" date="2023" name="Microb. Genom.">
        <title>Mesoterricola silvestris gen. nov., sp. nov., Mesoterricola sediminis sp. nov., Geothrix oryzae sp. nov., Geothrix edaphica sp. nov., Geothrix rubra sp. nov., and Geothrix limicola sp. nov., six novel members of Acidobacteriota isolated from soils.</title>
        <authorList>
            <person name="Weisberg A.J."/>
            <person name="Pearce E."/>
            <person name="Kramer C.G."/>
            <person name="Chang J.H."/>
            <person name="Clarke C.R."/>
        </authorList>
    </citation>
    <scope>NUCLEOTIDE SEQUENCE [LARGE SCALE GENOMIC DNA]</scope>
    <source>
        <strain evidence="2 3">ID09-01A</strain>
    </source>
</reference>
<evidence type="ECO:0000313" key="2">
    <source>
        <dbReference type="EMBL" id="MDX3698856.1"/>
    </source>
</evidence>
<organism evidence="2 3">
    <name type="scientific">Streptomyces europaeiscabiei</name>
    <dbReference type="NCBI Taxonomy" id="146819"/>
    <lineage>
        <taxon>Bacteria</taxon>
        <taxon>Bacillati</taxon>
        <taxon>Actinomycetota</taxon>
        <taxon>Actinomycetes</taxon>
        <taxon>Kitasatosporales</taxon>
        <taxon>Streptomycetaceae</taxon>
        <taxon>Streptomyces</taxon>
    </lineage>
</organism>
<evidence type="ECO:0008006" key="4">
    <source>
        <dbReference type="Google" id="ProtNLM"/>
    </source>
</evidence>